<evidence type="ECO:0000259" key="5">
    <source>
        <dbReference type="Pfam" id="PF00296"/>
    </source>
</evidence>
<dbReference type="Pfam" id="PF00296">
    <property type="entry name" value="Bac_luciferase"/>
    <property type="match status" value="1"/>
</dbReference>
<name>A0ABT5BZ07_9BACT</name>
<evidence type="ECO:0000256" key="1">
    <source>
        <dbReference type="ARBA" id="ARBA00022630"/>
    </source>
</evidence>
<keyword evidence="2" id="KW-0288">FMN</keyword>
<dbReference type="RefSeq" id="WP_272096357.1">
    <property type="nucleotide sequence ID" value="NZ_JAQNDK010000002.1"/>
</dbReference>
<sequence length="366" mass="40987">MKPIAGAAGDVGHLELGMFGPNGTGHSMSKVPERWYPTWENNRDLALAAEAAGLDFHIPFARWKGHGGESNPQGAMLDPIVWAAGILAITKRIKVFTTVHTPFVHPIVMAKHLATMDHIGPGRVGVNIVSGWDREEFEMFGIPLREHDERYEYTKDWLDVMRTLWTADAPGHHRGRFFDLPGLIGEPKPRGKITLMNAGTSSAGRAFAVEHCDLLFNILVSPEACREEVATVKEAARRVGRSIDVYTTACIVCRPTRKEAEDYHDYYSREMADWPATDHLMQQLGMDCQSFSPEFYATFRNRFAAAHGHCSIVGDPGHVAEEIRRIRDTGVRGLTLGFIDFASEFSYFKDEVMPRLVDLRVRRPPG</sequence>
<reference evidence="6 7" key="1">
    <citation type="submission" date="2023-01" db="EMBL/GenBank/DDBJ databases">
        <title>Minimal conservation of predation-associated metabolite biosynthetic gene clusters underscores biosynthetic potential of Myxococcota including descriptions for ten novel species: Archangium lansinium sp. nov., Myxococcus landrumus sp. nov., Nannocystis bai.</title>
        <authorList>
            <person name="Ahearne A."/>
            <person name="Stevens C."/>
            <person name="Dowd S."/>
        </authorList>
    </citation>
    <scope>NUCLEOTIDE SEQUENCE [LARGE SCALE GENOMIC DNA]</scope>
    <source>
        <strain evidence="6 7">WIWO2</strain>
    </source>
</reference>
<gene>
    <name evidence="6" type="ORF">POL72_16690</name>
</gene>
<dbReference type="EMBL" id="JAQNDK010000002">
    <property type="protein sequence ID" value="MDC0679384.1"/>
    <property type="molecule type" value="Genomic_DNA"/>
</dbReference>
<dbReference type="Proteomes" id="UP001217485">
    <property type="component" value="Unassembled WGS sequence"/>
</dbReference>
<dbReference type="PANTHER" id="PTHR42847:SF4">
    <property type="entry name" value="ALKANESULFONATE MONOOXYGENASE-RELATED"/>
    <property type="match status" value="1"/>
</dbReference>
<organism evidence="6 7">
    <name type="scientific">Sorangium atrum</name>
    <dbReference type="NCBI Taxonomy" id="2995308"/>
    <lineage>
        <taxon>Bacteria</taxon>
        <taxon>Pseudomonadati</taxon>
        <taxon>Myxococcota</taxon>
        <taxon>Polyangia</taxon>
        <taxon>Polyangiales</taxon>
        <taxon>Polyangiaceae</taxon>
        <taxon>Sorangium</taxon>
    </lineage>
</organism>
<evidence type="ECO:0000313" key="7">
    <source>
        <dbReference type="Proteomes" id="UP001217485"/>
    </source>
</evidence>
<keyword evidence="1" id="KW-0285">Flavoprotein</keyword>
<evidence type="ECO:0000313" key="6">
    <source>
        <dbReference type="EMBL" id="MDC0679384.1"/>
    </source>
</evidence>
<dbReference type="InterPro" id="IPR036661">
    <property type="entry name" value="Luciferase-like_sf"/>
</dbReference>
<protein>
    <submittedName>
        <fullName evidence="6">LLM class flavin-dependent oxidoreductase</fullName>
    </submittedName>
</protein>
<evidence type="ECO:0000256" key="3">
    <source>
        <dbReference type="ARBA" id="ARBA00023002"/>
    </source>
</evidence>
<proteinExistence type="predicted"/>
<feature type="domain" description="Luciferase-like" evidence="5">
    <location>
        <begin position="22"/>
        <end position="332"/>
    </location>
</feature>
<keyword evidence="7" id="KW-1185">Reference proteome</keyword>
<dbReference type="InterPro" id="IPR050172">
    <property type="entry name" value="SsuD_RutA_monooxygenase"/>
</dbReference>
<dbReference type="PANTHER" id="PTHR42847">
    <property type="entry name" value="ALKANESULFONATE MONOOXYGENASE"/>
    <property type="match status" value="1"/>
</dbReference>
<evidence type="ECO:0000256" key="4">
    <source>
        <dbReference type="ARBA" id="ARBA00023033"/>
    </source>
</evidence>
<keyword evidence="3" id="KW-0560">Oxidoreductase</keyword>
<evidence type="ECO:0000256" key="2">
    <source>
        <dbReference type="ARBA" id="ARBA00022643"/>
    </source>
</evidence>
<accession>A0ABT5BZ07</accession>
<comment type="caution">
    <text evidence="6">The sequence shown here is derived from an EMBL/GenBank/DDBJ whole genome shotgun (WGS) entry which is preliminary data.</text>
</comment>
<dbReference type="SUPFAM" id="SSF51679">
    <property type="entry name" value="Bacterial luciferase-like"/>
    <property type="match status" value="1"/>
</dbReference>
<dbReference type="Gene3D" id="3.20.20.30">
    <property type="entry name" value="Luciferase-like domain"/>
    <property type="match status" value="1"/>
</dbReference>
<keyword evidence="4" id="KW-0503">Monooxygenase</keyword>
<dbReference type="InterPro" id="IPR011251">
    <property type="entry name" value="Luciferase-like_dom"/>
</dbReference>